<gene>
    <name evidence="3" type="ORF">RFULGI_LOCUS799</name>
</gene>
<evidence type="ECO:0000313" key="4">
    <source>
        <dbReference type="Proteomes" id="UP000789396"/>
    </source>
</evidence>
<comment type="caution">
    <text evidence="3">The sequence shown here is derived from an EMBL/GenBank/DDBJ whole genome shotgun (WGS) entry which is preliminary data.</text>
</comment>
<dbReference type="EMBL" id="CAJVPZ010000396">
    <property type="protein sequence ID" value="CAG8463790.1"/>
    <property type="molecule type" value="Genomic_DNA"/>
</dbReference>
<evidence type="ECO:0000313" key="3">
    <source>
        <dbReference type="EMBL" id="CAG8463790.1"/>
    </source>
</evidence>
<keyword evidence="1" id="KW-0863">Zinc-finger</keyword>
<accession>A0A9N8VRD5</accession>
<dbReference type="GO" id="GO:0008270">
    <property type="term" value="F:zinc ion binding"/>
    <property type="evidence" value="ECO:0007669"/>
    <property type="project" value="UniProtKB-KW"/>
</dbReference>
<dbReference type="OrthoDB" id="2393346at2759"/>
<protein>
    <submittedName>
        <fullName evidence="3">4746_t:CDS:1</fullName>
    </submittedName>
</protein>
<feature type="domain" description="C2H2-type" evidence="2">
    <location>
        <begin position="7"/>
        <end position="35"/>
    </location>
</feature>
<dbReference type="PROSITE" id="PS00028">
    <property type="entry name" value="ZINC_FINGER_C2H2_1"/>
    <property type="match status" value="1"/>
</dbReference>
<dbReference type="AlphaFoldDB" id="A0A9N8VRD5"/>
<evidence type="ECO:0000259" key="2">
    <source>
        <dbReference type="PROSITE" id="PS50157"/>
    </source>
</evidence>
<name>A0A9N8VRD5_9GLOM</name>
<organism evidence="3 4">
    <name type="scientific">Racocetra fulgida</name>
    <dbReference type="NCBI Taxonomy" id="60492"/>
    <lineage>
        <taxon>Eukaryota</taxon>
        <taxon>Fungi</taxon>
        <taxon>Fungi incertae sedis</taxon>
        <taxon>Mucoromycota</taxon>
        <taxon>Glomeromycotina</taxon>
        <taxon>Glomeromycetes</taxon>
        <taxon>Diversisporales</taxon>
        <taxon>Gigasporaceae</taxon>
        <taxon>Racocetra</taxon>
    </lineage>
</organism>
<sequence>MQSSTLFYCSFCPKTYIYKGSLRAHEIKKHKDNRLLHNQYPLYIPLFSDCQQFCSTFINLIQKRLTSHHSTQGLKVIEFPCSKNIFTFYFHNEETFRYIHYQRKYNCIFRGLQGYQRIAKLLDFEDWGRTIDKTGSETCVVFSKTNLNNYAIEEKEVEFCWKEKGNFFKYGVITFIFEIKTETIEIVDE</sequence>
<keyword evidence="1" id="KW-0479">Metal-binding</keyword>
<keyword evidence="1" id="KW-0862">Zinc</keyword>
<evidence type="ECO:0000256" key="1">
    <source>
        <dbReference type="PROSITE-ProRule" id="PRU00042"/>
    </source>
</evidence>
<proteinExistence type="predicted"/>
<dbReference type="InterPro" id="IPR013087">
    <property type="entry name" value="Znf_C2H2_type"/>
</dbReference>
<reference evidence="3" key="1">
    <citation type="submission" date="2021-06" db="EMBL/GenBank/DDBJ databases">
        <authorList>
            <person name="Kallberg Y."/>
            <person name="Tangrot J."/>
            <person name="Rosling A."/>
        </authorList>
    </citation>
    <scope>NUCLEOTIDE SEQUENCE</scope>
    <source>
        <strain evidence="3">IN212</strain>
    </source>
</reference>
<keyword evidence="4" id="KW-1185">Reference proteome</keyword>
<dbReference type="Proteomes" id="UP000789396">
    <property type="component" value="Unassembled WGS sequence"/>
</dbReference>
<dbReference type="PROSITE" id="PS50157">
    <property type="entry name" value="ZINC_FINGER_C2H2_2"/>
    <property type="match status" value="1"/>
</dbReference>